<feature type="compositionally biased region" description="Low complexity" evidence="1">
    <location>
        <begin position="60"/>
        <end position="69"/>
    </location>
</feature>
<feature type="compositionally biased region" description="Polar residues" evidence="1">
    <location>
        <begin position="723"/>
        <end position="733"/>
    </location>
</feature>
<feature type="region of interest" description="Disordered" evidence="1">
    <location>
        <begin position="487"/>
        <end position="507"/>
    </location>
</feature>
<evidence type="ECO:0000256" key="1">
    <source>
        <dbReference type="SAM" id="MobiDB-lite"/>
    </source>
</evidence>
<reference evidence="2 3" key="1">
    <citation type="submission" date="2024-02" db="EMBL/GenBank/DDBJ databases">
        <title>Chromosome-scale genome assembly of the rough periwinkle Littorina saxatilis.</title>
        <authorList>
            <person name="De Jode A."/>
            <person name="Faria R."/>
            <person name="Formenti G."/>
            <person name="Sims Y."/>
            <person name="Smith T.P."/>
            <person name="Tracey A."/>
            <person name="Wood J.M.D."/>
            <person name="Zagrodzka Z.B."/>
            <person name="Johannesson K."/>
            <person name="Butlin R.K."/>
            <person name="Leder E.H."/>
        </authorList>
    </citation>
    <scope>NUCLEOTIDE SEQUENCE [LARGE SCALE GENOMIC DNA]</scope>
    <source>
        <strain evidence="2">Snail1</strain>
        <tissue evidence="2">Muscle</tissue>
    </source>
</reference>
<keyword evidence="3" id="KW-1185">Reference proteome</keyword>
<feature type="compositionally biased region" description="Low complexity" evidence="1">
    <location>
        <begin position="284"/>
        <end position="295"/>
    </location>
</feature>
<sequence length="795" mass="86462">MCVSAQADDVMSRAQAPPRRAQHEDVDVTTAPPTRTAAMPQPPALPTRHHLDLDHPPDINRNNSNHSSNIVDVQGENSSGHSSDSSPAATPYLNRYLDVEPTSSPSTTDDYLKLKEEFYQSYDPEIGLHTAAVLGGILGWLIVYLLYKTKVKKCVVGFFKKRYKKRKQRRKEKTLSDVFAEYQEKDFSNLDSILYQQVKSNHIQEQRQQLRRQFSQPEYRSQPPAGLNSPPRNCPPHRRHKSEGDQSTPPSNTPPHLRTVNEFQPDSPMRQQHQRPMPSIVVESYSSLPHAHSSPSPSPSKCPPQRQDAADRHQCPETLPQSHKVRKKRSGQDLEVQGGGGGAGGGGKRSAGKESRRKKYQKQRSGFQGHRCPEVTVLDVDEADAMSLLLPPCAQDDSARATARWVQTMPLWMRSQQDVTGLILKIQPSMVGSSKQQSCPLISAALQWAALPLLGPPNVGWNNSMPHLADNGLGSLKDGAGSVFSAEQGRLSSEGHPNRDRGNFSFDGFQNKDKLNFSSESLRNNDRRNFISESLRNKDRGNFSFDGVSKNREKQGCENSPKKRGGLGPGSNDLKLLQPCLSPASRPQSSLSHKGRSSPCCIHPVRTAPCLTITIPDQKQLSVSSASLAVPGSAGHLLTGGVGVGGGGACSAPTSPIPIPVTPTVTIQNCTSRVPRSLQHMDSQDSFTSSSSLEPLLQLHNDCHCPSPQHSLPQETLHRQPPTLKSSPRSSWTVFDDADSGGGGGGGGGSGGSGCSRQNSYRSNCSSSSPRRSDGTENTGRSGPHDTILTLETKL</sequence>
<evidence type="ECO:0000313" key="2">
    <source>
        <dbReference type="EMBL" id="KAK7097473.1"/>
    </source>
</evidence>
<protein>
    <submittedName>
        <fullName evidence="2">Uncharacterized protein</fullName>
    </submittedName>
</protein>
<feature type="region of interest" description="Disordered" evidence="1">
    <location>
        <begin position="699"/>
        <end position="795"/>
    </location>
</feature>
<proteinExistence type="predicted"/>
<feature type="region of interest" description="Disordered" evidence="1">
    <location>
        <begin position="1"/>
        <end position="90"/>
    </location>
</feature>
<feature type="compositionally biased region" description="Gly residues" evidence="1">
    <location>
        <begin position="740"/>
        <end position="754"/>
    </location>
</feature>
<dbReference type="Proteomes" id="UP001374579">
    <property type="component" value="Unassembled WGS sequence"/>
</dbReference>
<dbReference type="AlphaFoldDB" id="A0AAN9G6M8"/>
<feature type="compositionally biased region" description="Low complexity" evidence="1">
    <location>
        <begin position="755"/>
        <end position="770"/>
    </location>
</feature>
<accession>A0AAN9G6M8</accession>
<name>A0AAN9G6M8_9CAEN</name>
<feature type="compositionally biased region" description="Low complexity" evidence="1">
    <location>
        <begin position="29"/>
        <end position="39"/>
    </location>
</feature>
<gene>
    <name evidence="2" type="ORF">V1264_004446</name>
</gene>
<organism evidence="2 3">
    <name type="scientific">Littorina saxatilis</name>
    <dbReference type="NCBI Taxonomy" id="31220"/>
    <lineage>
        <taxon>Eukaryota</taxon>
        <taxon>Metazoa</taxon>
        <taxon>Spiralia</taxon>
        <taxon>Lophotrochozoa</taxon>
        <taxon>Mollusca</taxon>
        <taxon>Gastropoda</taxon>
        <taxon>Caenogastropoda</taxon>
        <taxon>Littorinimorpha</taxon>
        <taxon>Littorinoidea</taxon>
        <taxon>Littorinidae</taxon>
        <taxon>Littorina</taxon>
    </lineage>
</organism>
<feature type="region of interest" description="Disordered" evidence="1">
    <location>
        <begin position="541"/>
        <end position="598"/>
    </location>
</feature>
<feature type="region of interest" description="Disordered" evidence="1">
    <location>
        <begin position="204"/>
        <end position="368"/>
    </location>
</feature>
<dbReference type="EMBL" id="JBAMIC010000013">
    <property type="protein sequence ID" value="KAK7097473.1"/>
    <property type="molecule type" value="Genomic_DNA"/>
</dbReference>
<feature type="compositionally biased region" description="Gly residues" evidence="1">
    <location>
        <begin position="337"/>
        <end position="349"/>
    </location>
</feature>
<evidence type="ECO:0000313" key="3">
    <source>
        <dbReference type="Proteomes" id="UP001374579"/>
    </source>
</evidence>
<feature type="compositionally biased region" description="Polar residues" evidence="1">
    <location>
        <begin position="204"/>
        <end position="219"/>
    </location>
</feature>
<feature type="compositionally biased region" description="Basic and acidic residues" evidence="1">
    <location>
        <begin position="49"/>
        <end position="58"/>
    </location>
</feature>
<comment type="caution">
    <text evidence="2">The sequence shown here is derived from an EMBL/GenBank/DDBJ whole genome shotgun (WGS) entry which is preliminary data.</text>
</comment>